<comment type="caution">
    <text evidence="3">The sequence shown here is derived from an EMBL/GenBank/DDBJ whole genome shotgun (WGS) entry which is preliminary data.</text>
</comment>
<proteinExistence type="predicted"/>
<dbReference type="NCBIfam" id="TIGR01550">
    <property type="entry name" value="DOC_P1"/>
    <property type="match status" value="1"/>
</dbReference>
<dbReference type="InterPro" id="IPR006440">
    <property type="entry name" value="Doc"/>
</dbReference>
<dbReference type="SUPFAM" id="SSF140931">
    <property type="entry name" value="Fic-like"/>
    <property type="match status" value="1"/>
</dbReference>
<dbReference type="AlphaFoldDB" id="A0A553BW86"/>
<name>A0A553BW86_9FLAO</name>
<dbReference type="EMBL" id="VJZL01000003">
    <property type="protein sequence ID" value="TRX12489.1"/>
    <property type="molecule type" value="Genomic_DNA"/>
</dbReference>
<organism evidence="3 5">
    <name type="scientific">Flavobacterium gawalongense</name>
    <dbReference type="NCBI Taxonomy" id="2594432"/>
    <lineage>
        <taxon>Bacteria</taxon>
        <taxon>Pseudomonadati</taxon>
        <taxon>Bacteroidota</taxon>
        <taxon>Flavobacteriia</taxon>
        <taxon>Flavobacteriales</taxon>
        <taxon>Flavobacteriaceae</taxon>
        <taxon>Flavobacterium</taxon>
    </lineage>
</organism>
<evidence type="ECO:0000313" key="2">
    <source>
        <dbReference type="EMBL" id="TRX06582.1"/>
    </source>
</evidence>
<dbReference type="Proteomes" id="UP000318669">
    <property type="component" value="Unassembled WGS sequence"/>
</dbReference>
<protein>
    <submittedName>
        <fullName evidence="3">Type II toxin-antitoxin system death-on-curing family toxin</fullName>
    </submittedName>
</protein>
<dbReference type="OrthoDB" id="9802752at2"/>
<dbReference type="InterPro" id="IPR003812">
    <property type="entry name" value="Fido"/>
</dbReference>
<dbReference type="PANTHER" id="PTHR39426:SF1">
    <property type="entry name" value="HOMOLOGY TO DEATH-ON-CURING PROTEIN OF PHAGE P1"/>
    <property type="match status" value="1"/>
</dbReference>
<dbReference type="Gene3D" id="1.20.120.1870">
    <property type="entry name" value="Fic/DOC protein, Fido domain"/>
    <property type="match status" value="1"/>
</dbReference>
<keyword evidence="4" id="KW-1185">Reference proteome</keyword>
<dbReference type="InterPro" id="IPR036597">
    <property type="entry name" value="Fido-like_dom_sf"/>
</dbReference>
<reference evidence="4 5" key="1">
    <citation type="submission" date="2019-07" db="EMBL/GenBank/DDBJ databases">
        <title>Novel species of Flavobacterium.</title>
        <authorList>
            <person name="Liu Q."/>
            <person name="Xin Y.-H."/>
        </authorList>
    </citation>
    <scope>NUCLEOTIDE SEQUENCE [LARGE SCALE GENOMIC DNA]</scope>
    <source>
        <strain evidence="2 4">GSP39</strain>
        <strain evidence="3 5">GSR22</strain>
    </source>
</reference>
<dbReference type="EMBL" id="VJZN01000011">
    <property type="protein sequence ID" value="TRX06582.1"/>
    <property type="molecule type" value="Genomic_DNA"/>
</dbReference>
<gene>
    <name evidence="3" type="ORF">FNW11_02825</name>
    <name evidence="2" type="ORF">FNW12_08295</name>
</gene>
<dbReference type="PANTHER" id="PTHR39426">
    <property type="entry name" value="HOMOLOGY TO DEATH-ON-CURING PROTEIN OF PHAGE P1"/>
    <property type="match status" value="1"/>
</dbReference>
<accession>A0A553BW86</accession>
<evidence type="ECO:0000313" key="4">
    <source>
        <dbReference type="Proteomes" id="UP000318528"/>
    </source>
</evidence>
<dbReference type="PROSITE" id="PS51459">
    <property type="entry name" value="FIDO"/>
    <property type="match status" value="1"/>
</dbReference>
<evidence type="ECO:0000313" key="3">
    <source>
        <dbReference type="EMBL" id="TRX12489.1"/>
    </source>
</evidence>
<dbReference type="GO" id="GO:0016301">
    <property type="term" value="F:kinase activity"/>
    <property type="evidence" value="ECO:0007669"/>
    <property type="project" value="InterPro"/>
</dbReference>
<sequence>MRLIYFTSDYAIKIHDKIIEISGGREGIKDFGNIDSPLHHIQNDDYYPTFEEKLTHLIFSFNKFHAFNDGNKRTSIAMGAFFLEVNGLEPEFDY</sequence>
<evidence type="ECO:0000259" key="1">
    <source>
        <dbReference type="PROSITE" id="PS51459"/>
    </source>
</evidence>
<dbReference type="RefSeq" id="WP_143387114.1">
    <property type="nucleotide sequence ID" value="NZ_VJZL01000003.1"/>
</dbReference>
<dbReference type="InterPro" id="IPR053737">
    <property type="entry name" value="Type_II_TA_Toxin"/>
</dbReference>
<evidence type="ECO:0000313" key="5">
    <source>
        <dbReference type="Proteomes" id="UP000318669"/>
    </source>
</evidence>
<dbReference type="Pfam" id="PF02661">
    <property type="entry name" value="Fic"/>
    <property type="match status" value="1"/>
</dbReference>
<dbReference type="Proteomes" id="UP000318528">
    <property type="component" value="Unassembled WGS sequence"/>
</dbReference>
<feature type="domain" description="Fido" evidence="1">
    <location>
        <begin position="6"/>
        <end position="94"/>
    </location>
</feature>